<protein>
    <submittedName>
        <fullName evidence="1">Ovule protein</fullName>
    </submittedName>
</protein>
<reference evidence="1" key="1">
    <citation type="submission" date="2016-04" db="UniProtKB">
        <authorList>
            <consortium name="WormBaseParasite"/>
        </authorList>
    </citation>
    <scope>IDENTIFICATION</scope>
</reference>
<proteinExistence type="predicted"/>
<evidence type="ECO:0000313" key="1">
    <source>
        <dbReference type="WBParaSite" id="HPLM_0001550301-mRNA-1"/>
    </source>
</evidence>
<name>A0A158QQP6_HAEPC</name>
<sequence>LWKKYSSPRQLKKSAGQKLEVIPNLQSNCLRPLQFGVSPLVEQILYRPYPRYGPPRQQVFALMVQFSRTYPLQWCRSAGTPHYRLYCQNHSHPFF</sequence>
<accession>A0A158QQP6</accession>
<dbReference type="WBParaSite" id="HPLM_0001550301-mRNA-1">
    <property type="protein sequence ID" value="HPLM_0001550301-mRNA-1"/>
    <property type="gene ID" value="HPLM_0001550301"/>
</dbReference>
<organism evidence="1">
    <name type="scientific">Haemonchus placei</name>
    <name type="common">Barber's pole worm</name>
    <dbReference type="NCBI Taxonomy" id="6290"/>
    <lineage>
        <taxon>Eukaryota</taxon>
        <taxon>Metazoa</taxon>
        <taxon>Ecdysozoa</taxon>
        <taxon>Nematoda</taxon>
        <taxon>Chromadorea</taxon>
        <taxon>Rhabditida</taxon>
        <taxon>Rhabditina</taxon>
        <taxon>Rhabditomorpha</taxon>
        <taxon>Strongyloidea</taxon>
        <taxon>Trichostrongylidae</taxon>
        <taxon>Haemonchus</taxon>
    </lineage>
</organism>
<dbReference type="AlphaFoldDB" id="A0A158QQP6"/>